<dbReference type="Pfam" id="PF00643">
    <property type="entry name" value="zf-B_box"/>
    <property type="match status" value="1"/>
</dbReference>
<keyword evidence="4" id="KW-0012">Acyltransferase</keyword>
<dbReference type="PANTHER" id="PTHR25462:SF296">
    <property type="entry name" value="MEIOTIC P26, ISOFORM F"/>
    <property type="match status" value="1"/>
</dbReference>
<dbReference type="GO" id="GO:0061630">
    <property type="term" value="F:ubiquitin protein ligase activity"/>
    <property type="evidence" value="ECO:0007669"/>
    <property type="project" value="UniProtKB-EC"/>
</dbReference>
<dbReference type="InterPro" id="IPR000315">
    <property type="entry name" value="Znf_B-box"/>
</dbReference>
<dbReference type="SUPFAM" id="SSF57845">
    <property type="entry name" value="B-box zinc-binding domain"/>
    <property type="match status" value="1"/>
</dbReference>
<keyword evidence="2" id="KW-0175">Coiled coil</keyword>
<keyword evidence="4" id="KW-0808">Transferase</keyword>
<dbReference type="CDD" id="cd19756">
    <property type="entry name" value="Bbox2"/>
    <property type="match status" value="1"/>
</dbReference>
<dbReference type="GO" id="GO:0008270">
    <property type="term" value="F:zinc ion binding"/>
    <property type="evidence" value="ECO:0007669"/>
    <property type="project" value="UniProtKB-KW"/>
</dbReference>
<keyword evidence="1" id="KW-0479">Metal-binding</keyword>
<dbReference type="PROSITE" id="PS50119">
    <property type="entry name" value="ZF_BBOX"/>
    <property type="match status" value="2"/>
</dbReference>
<dbReference type="PANTHER" id="PTHR25462">
    <property type="entry name" value="BONUS, ISOFORM C-RELATED"/>
    <property type="match status" value="1"/>
</dbReference>
<dbReference type="CDD" id="cd19757">
    <property type="entry name" value="Bbox1"/>
    <property type="match status" value="1"/>
</dbReference>
<evidence type="ECO:0000313" key="5">
    <source>
        <dbReference type="Proteomes" id="UP000507470"/>
    </source>
</evidence>
<feature type="coiled-coil region" evidence="2">
    <location>
        <begin position="156"/>
        <end position="215"/>
    </location>
</feature>
<evidence type="ECO:0000313" key="4">
    <source>
        <dbReference type="EMBL" id="CAC5408258.1"/>
    </source>
</evidence>
<keyword evidence="5" id="KW-1185">Reference proteome</keyword>
<feature type="domain" description="B box-type" evidence="3">
    <location>
        <begin position="3"/>
        <end position="50"/>
    </location>
</feature>
<dbReference type="OrthoDB" id="6111144at2759"/>
<reference evidence="4 5" key="1">
    <citation type="submission" date="2020-06" db="EMBL/GenBank/DDBJ databases">
        <authorList>
            <person name="Li R."/>
            <person name="Bekaert M."/>
        </authorList>
    </citation>
    <scope>NUCLEOTIDE SEQUENCE [LARGE SCALE GENOMIC DNA]</scope>
    <source>
        <strain evidence="5">wild</strain>
    </source>
</reference>
<evidence type="ECO:0000256" key="1">
    <source>
        <dbReference type="PROSITE-ProRule" id="PRU00024"/>
    </source>
</evidence>
<evidence type="ECO:0000256" key="2">
    <source>
        <dbReference type="SAM" id="Coils"/>
    </source>
</evidence>
<dbReference type="EC" id="2.3.2.27" evidence="4"/>
<dbReference type="EMBL" id="CACVKT020007519">
    <property type="protein sequence ID" value="CAC5408258.1"/>
    <property type="molecule type" value="Genomic_DNA"/>
</dbReference>
<keyword evidence="1" id="KW-0862">Zinc</keyword>
<accession>A0A6J8DI17</accession>
<gene>
    <name evidence="4" type="ORF">MCOR_41670</name>
</gene>
<proteinExistence type="predicted"/>
<dbReference type="InterPro" id="IPR047153">
    <property type="entry name" value="TRIM45/56/19-like"/>
</dbReference>
<dbReference type="Proteomes" id="UP000507470">
    <property type="component" value="Unassembled WGS sequence"/>
</dbReference>
<protein>
    <submittedName>
        <fullName evidence="4">TRIM36</fullName>
        <ecNumber evidence="4">2.3.2.27</ecNumber>
    </submittedName>
</protein>
<dbReference type="AlphaFoldDB" id="A0A6J8DI17"/>
<organism evidence="4 5">
    <name type="scientific">Mytilus coruscus</name>
    <name type="common">Sea mussel</name>
    <dbReference type="NCBI Taxonomy" id="42192"/>
    <lineage>
        <taxon>Eukaryota</taxon>
        <taxon>Metazoa</taxon>
        <taxon>Spiralia</taxon>
        <taxon>Lophotrochozoa</taxon>
        <taxon>Mollusca</taxon>
        <taxon>Bivalvia</taxon>
        <taxon>Autobranchia</taxon>
        <taxon>Pteriomorphia</taxon>
        <taxon>Mytilida</taxon>
        <taxon>Mytiloidea</taxon>
        <taxon>Mytilidae</taxon>
        <taxon>Mytilinae</taxon>
        <taxon>Mytilus</taxon>
    </lineage>
</organism>
<keyword evidence="1" id="KW-0863">Zinc-finger</keyword>
<feature type="domain" description="B box-type" evidence="3">
    <location>
        <begin position="67"/>
        <end position="109"/>
    </location>
</feature>
<sequence>MAQNILLCQFCEISKEITWKCFNCDLVLCQKCAKQHSKFGGSKQHCIINLKQVGTPENVAIIQRFNLKNLCCPCHEEEKCSLYCKNCKKPVCSFCVIEPEHKGHNLDKLSNVYNIQLSTLNGIKEGIETDLTNLSKNVKDISSTFDNYNEIKQKIFQREKEIKERATEEAAKLINELDKHILPSKVVFMKEKQKIQDKERRLKETNQEVATALQSHQATCVLATMGKHYKHLPITPISDNIPLEQKFTFMVPDLPSINFGSVEKCPIFRLINTYETNVYRINKLKSLRDGTLICIHEKNEVDEDDHDFYIGYCYEQDDKSCIIQNEIYVSFSMYFDIDMTVTEDDTILINSNSNGILFLNAYDNELKIFEIALPPTNGTNIHVQTGIHSFDNSVLVGMIEFEPWNPEKLGMWGLISFDENSYCQELYRIPDSDSDPPIIDRVDKFTVNINGDINIIGWKKLLTVSLFGLRHVNWNGLGKIKINLLT</sequence>
<dbReference type="SMART" id="SM00336">
    <property type="entry name" value="BBOX"/>
    <property type="match status" value="2"/>
</dbReference>
<evidence type="ECO:0000259" key="3">
    <source>
        <dbReference type="PROSITE" id="PS50119"/>
    </source>
</evidence>
<name>A0A6J8DI17_MYTCO</name>
<dbReference type="Gene3D" id="3.30.160.60">
    <property type="entry name" value="Classic Zinc Finger"/>
    <property type="match status" value="1"/>
</dbReference>